<dbReference type="OrthoDB" id="9773828at2"/>
<name>A0A1Y5TH24_9PROT</name>
<dbReference type="InterPro" id="IPR053135">
    <property type="entry name" value="AKR2_Oxidoreductase"/>
</dbReference>
<dbReference type="EMBL" id="FWFR01000002">
    <property type="protein sequence ID" value="SLN61889.1"/>
    <property type="molecule type" value="Genomic_DNA"/>
</dbReference>
<keyword evidence="3" id="KW-1185">Reference proteome</keyword>
<evidence type="ECO:0000259" key="1">
    <source>
        <dbReference type="Pfam" id="PF00248"/>
    </source>
</evidence>
<dbReference type="Gene3D" id="3.20.20.100">
    <property type="entry name" value="NADP-dependent oxidoreductase domain"/>
    <property type="match status" value="1"/>
</dbReference>
<dbReference type="SUPFAM" id="SSF51430">
    <property type="entry name" value="NAD(P)-linked oxidoreductase"/>
    <property type="match status" value="1"/>
</dbReference>
<dbReference type="InterPro" id="IPR023210">
    <property type="entry name" value="NADP_OxRdtase_dom"/>
</dbReference>
<dbReference type="Proteomes" id="UP000193200">
    <property type="component" value="Unassembled WGS sequence"/>
</dbReference>
<dbReference type="RefSeq" id="WP_085884058.1">
    <property type="nucleotide sequence ID" value="NZ_FWFR01000002.1"/>
</dbReference>
<protein>
    <submittedName>
        <fullName evidence="2">General stress protein 69</fullName>
        <ecNumber evidence="2">1.1.1.-</ecNumber>
    </submittedName>
</protein>
<dbReference type="InterPro" id="IPR036812">
    <property type="entry name" value="NAD(P)_OxRdtase_dom_sf"/>
</dbReference>
<dbReference type="PANTHER" id="PTHR43312">
    <property type="entry name" value="D-THREO-ALDOSE 1-DEHYDROGENASE"/>
    <property type="match status" value="1"/>
</dbReference>
<gene>
    <name evidence="2" type="primary">yhdN_2</name>
    <name evidence="2" type="ORF">OCH7691_02730</name>
</gene>
<dbReference type="AlphaFoldDB" id="A0A1Y5TH24"/>
<evidence type="ECO:0000313" key="3">
    <source>
        <dbReference type="Proteomes" id="UP000193200"/>
    </source>
</evidence>
<evidence type="ECO:0000313" key="2">
    <source>
        <dbReference type="EMBL" id="SLN61889.1"/>
    </source>
</evidence>
<dbReference type="CDD" id="cd19086">
    <property type="entry name" value="AKR_AKR11C1"/>
    <property type="match status" value="1"/>
</dbReference>
<dbReference type="PANTHER" id="PTHR43312:SF1">
    <property type="entry name" value="NADP-DEPENDENT OXIDOREDUCTASE DOMAIN-CONTAINING PROTEIN"/>
    <property type="match status" value="1"/>
</dbReference>
<sequence length="347" mass="37747">MIYRPLGSTGIEVSALALGGSTFGGGLHFRDETAMRRIVDIAFDAGVTFFDTSPGYGHGNSERVFGRSLAARRDKVVIATKGGMTLSRLGALAMKLRPALVPARALLKRVRRELNLMRDSQQSYSYRPDDIRRHLEGSLRRLGTDHVDLYQFYNVTESAMARDDLFDVMSRLKEEGKIRAAGLTVVFPDGLGRAADLPGLDAVQFAISLLDRDGSATFLPVAIERRIGVIGRSPLAQGFLTSADGEVMGHETSHSTRDRLRERADCGKSLRVLARADRSMAQTALRYALDLDGISTCLFAVRSEAELRENLGVLASPPLSATDLAEVERLAPMAKCSLRPPGQAIAT</sequence>
<dbReference type="EC" id="1.1.1.-" evidence="2"/>
<keyword evidence="2" id="KW-0560">Oxidoreductase</keyword>
<reference evidence="2 3" key="1">
    <citation type="submission" date="2017-03" db="EMBL/GenBank/DDBJ databases">
        <authorList>
            <person name="Afonso C.L."/>
            <person name="Miller P.J."/>
            <person name="Scott M.A."/>
            <person name="Spackman E."/>
            <person name="Goraichik I."/>
            <person name="Dimitrov K.M."/>
            <person name="Suarez D.L."/>
            <person name="Swayne D.E."/>
        </authorList>
    </citation>
    <scope>NUCLEOTIDE SEQUENCE [LARGE SCALE GENOMIC DNA]</scope>
    <source>
        <strain evidence="2 3">CECT 7691</strain>
    </source>
</reference>
<accession>A0A1Y5TH24</accession>
<organism evidence="2 3">
    <name type="scientific">Oceanibacterium hippocampi</name>
    <dbReference type="NCBI Taxonomy" id="745714"/>
    <lineage>
        <taxon>Bacteria</taxon>
        <taxon>Pseudomonadati</taxon>
        <taxon>Pseudomonadota</taxon>
        <taxon>Alphaproteobacteria</taxon>
        <taxon>Sneathiellales</taxon>
        <taxon>Sneathiellaceae</taxon>
        <taxon>Oceanibacterium</taxon>
    </lineage>
</organism>
<proteinExistence type="predicted"/>
<dbReference type="GO" id="GO:0016491">
    <property type="term" value="F:oxidoreductase activity"/>
    <property type="evidence" value="ECO:0007669"/>
    <property type="project" value="UniProtKB-KW"/>
</dbReference>
<dbReference type="InParanoid" id="A0A1Y5TH24"/>
<feature type="domain" description="NADP-dependent oxidoreductase" evidence="1">
    <location>
        <begin position="16"/>
        <end position="330"/>
    </location>
</feature>
<dbReference type="Pfam" id="PF00248">
    <property type="entry name" value="Aldo_ket_red"/>
    <property type="match status" value="1"/>
</dbReference>